<evidence type="ECO:0000256" key="8">
    <source>
        <dbReference type="SAM" id="Phobius"/>
    </source>
</evidence>
<dbReference type="Pfam" id="PF03023">
    <property type="entry name" value="MurJ"/>
    <property type="match status" value="1"/>
</dbReference>
<feature type="transmembrane region" description="Helical" evidence="8">
    <location>
        <begin position="84"/>
        <end position="109"/>
    </location>
</feature>
<feature type="transmembrane region" description="Helical" evidence="8">
    <location>
        <begin position="155"/>
        <end position="174"/>
    </location>
</feature>
<keyword evidence="3 8" id="KW-0812">Transmembrane</keyword>
<keyword evidence="2" id="KW-1003">Cell membrane</keyword>
<dbReference type="GO" id="GO:0008360">
    <property type="term" value="P:regulation of cell shape"/>
    <property type="evidence" value="ECO:0007669"/>
    <property type="project" value="UniProtKB-KW"/>
</dbReference>
<dbReference type="AlphaFoldDB" id="L9VZP4"/>
<dbReference type="GO" id="GO:0005886">
    <property type="term" value="C:plasma membrane"/>
    <property type="evidence" value="ECO:0007669"/>
    <property type="project" value="UniProtKB-SubCell"/>
</dbReference>
<comment type="caution">
    <text evidence="9">The sequence shown here is derived from an EMBL/GenBank/DDBJ whole genome shotgun (WGS) entry which is preliminary data.</text>
</comment>
<keyword evidence="5" id="KW-0573">Peptidoglycan synthesis</keyword>
<dbReference type="eggNOG" id="arCOG02209">
    <property type="taxonomic scope" value="Archaea"/>
</dbReference>
<evidence type="ECO:0000313" key="10">
    <source>
        <dbReference type="Proteomes" id="UP000011690"/>
    </source>
</evidence>
<dbReference type="STRING" id="1227500.C494_20298"/>
<dbReference type="PANTHER" id="PTHR30250">
    <property type="entry name" value="PST FAMILY PREDICTED COLANIC ACID TRANSPORTER"/>
    <property type="match status" value="1"/>
</dbReference>
<name>L9VZP4_9EURY</name>
<evidence type="ECO:0000256" key="2">
    <source>
        <dbReference type="ARBA" id="ARBA00022475"/>
    </source>
</evidence>
<reference evidence="9 10" key="1">
    <citation type="journal article" date="2014" name="PLoS Genet.">
        <title>Phylogenetically driven sequencing of extremely halophilic archaea reveals strategies for static and dynamic osmo-response.</title>
        <authorList>
            <person name="Becker E.A."/>
            <person name="Seitzer P.M."/>
            <person name="Tritt A."/>
            <person name="Larsen D."/>
            <person name="Krusor M."/>
            <person name="Yao A.I."/>
            <person name="Wu D."/>
            <person name="Madern D."/>
            <person name="Eisen J.A."/>
            <person name="Darling A.E."/>
            <person name="Facciotti M.T."/>
        </authorList>
    </citation>
    <scope>NUCLEOTIDE SEQUENCE [LARGE SCALE GENOMIC DNA]</scope>
    <source>
        <strain evidence="9 10">JCM 10635</strain>
    </source>
</reference>
<dbReference type="InterPro" id="IPR004268">
    <property type="entry name" value="MurJ"/>
</dbReference>
<sequence length="244" mass="26673">MDTVLVGFFLNSTAVGFYVLADQIVQFIETPADALGFTLSPTYGSEKAEGNIKQAANIYETALTQTLAVYIPAAMGVFLVAEPAIIFIFGLEYEGAIIVLQILSIFIILKSVTKITSDGLDYLGRAKSRAYVMTASSILNLILNIILIPHFGVEGAALATVISYSIYTLFNLYLVKIELGVKMERIYSDIIKILFVSIIMAIFVLYLLKYVSGVISLSVVVAFGGLVWLLLSSKFNLIDFAKAY</sequence>
<accession>L9VZP4</accession>
<keyword evidence="7 8" id="KW-0472">Membrane</keyword>
<dbReference type="PANTHER" id="PTHR30250:SF11">
    <property type="entry name" value="O-ANTIGEN TRANSPORTER-RELATED"/>
    <property type="match status" value="1"/>
</dbReference>
<evidence type="ECO:0000256" key="3">
    <source>
        <dbReference type="ARBA" id="ARBA00022692"/>
    </source>
</evidence>
<keyword evidence="10" id="KW-1185">Reference proteome</keyword>
<feature type="transmembrane region" description="Helical" evidence="8">
    <location>
        <begin position="186"/>
        <end position="208"/>
    </location>
</feature>
<dbReference type="InterPro" id="IPR050833">
    <property type="entry name" value="Poly_Biosynth_Transport"/>
</dbReference>
<feature type="transmembrane region" description="Helical" evidence="8">
    <location>
        <begin position="130"/>
        <end position="149"/>
    </location>
</feature>
<dbReference type="PATRIC" id="fig|1227500.6.peg.4099"/>
<evidence type="ECO:0000256" key="7">
    <source>
        <dbReference type="ARBA" id="ARBA00023136"/>
    </source>
</evidence>
<evidence type="ECO:0000256" key="6">
    <source>
        <dbReference type="ARBA" id="ARBA00022989"/>
    </source>
</evidence>
<feature type="transmembrane region" description="Helical" evidence="8">
    <location>
        <begin position="214"/>
        <end position="231"/>
    </location>
</feature>
<comment type="subcellular location">
    <subcellularLocation>
        <location evidence="1">Cell membrane</location>
        <topology evidence="1">Multi-pass membrane protein</topology>
    </subcellularLocation>
</comment>
<dbReference type="EMBL" id="AOHY01000059">
    <property type="protein sequence ID" value="ELY42680.1"/>
    <property type="molecule type" value="Genomic_DNA"/>
</dbReference>
<keyword evidence="4" id="KW-0133">Cell shape</keyword>
<proteinExistence type="predicted"/>
<evidence type="ECO:0000256" key="1">
    <source>
        <dbReference type="ARBA" id="ARBA00004651"/>
    </source>
</evidence>
<evidence type="ECO:0000256" key="5">
    <source>
        <dbReference type="ARBA" id="ARBA00022984"/>
    </source>
</evidence>
<dbReference type="Proteomes" id="UP000011690">
    <property type="component" value="Unassembled WGS sequence"/>
</dbReference>
<evidence type="ECO:0000256" key="4">
    <source>
        <dbReference type="ARBA" id="ARBA00022960"/>
    </source>
</evidence>
<gene>
    <name evidence="9" type="ORF">C494_20298</name>
</gene>
<keyword evidence="6 8" id="KW-1133">Transmembrane helix</keyword>
<evidence type="ECO:0000313" key="9">
    <source>
        <dbReference type="EMBL" id="ELY42680.1"/>
    </source>
</evidence>
<organism evidence="9 10">
    <name type="scientific">Natronorubrum bangense JCM 10635</name>
    <dbReference type="NCBI Taxonomy" id="1227500"/>
    <lineage>
        <taxon>Archaea</taxon>
        <taxon>Methanobacteriati</taxon>
        <taxon>Methanobacteriota</taxon>
        <taxon>Stenosarchaea group</taxon>
        <taxon>Halobacteria</taxon>
        <taxon>Halobacteriales</taxon>
        <taxon>Natrialbaceae</taxon>
        <taxon>Natronorubrum</taxon>
    </lineage>
</organism>
<protein>
    <submittedName>
        <fullName evidence="9">Polysaccharide biosynthesis protein</fullName>
    </submittedName>
</protein>